<feature type="compositionally biased region" description="Basic residues" evidence="6">
    <location>
        <begin position="1"/>
        <end position="10"/>
    </location>
</feature>
<dbReference type="PANTHER" id="PTHR16056:SF2">
    <property type="entry name" value="TESTIS-EXPRESSED PROTEIN 10"/>
    <property type="match status" value="1"/>
</dbReference>
<accession>A0A5C3ECL7</accession>
<dbReference type="OrthoDB" id="361362at2759"/>
<keyword evidence="5" id="KW-0698">rRNA processing</keyword>
<evidence type="ECO:0000256" key="2">
    <source>
        <dbReference type="ARBA" id="ARBA00004123"/>
    </source>
</evidence>
<evidence type="ECO:0000259" key="7">
    <source>
        <dbReference type="Pfam" id="PF12333"/>
    </source>
</evidence>
<comment type="similarity">
    <text evidence="3 5">Belongs to the IPI1/TEX10 family.</text>
</comment>
<name>A0A5C3ECL7_9BASI</name>
<dbReference type="GO" id="GO:0005634">
    <property type="term" value="C:nucleus"/>
    <property type="evidence" value="ECO:0007669"/>
    <property type="project" value="UniProtKB-SubCell"/>
</dbReference>
<feature type="domain" description="Pre-rRNA-processing protein Ipi1 N-terminal" evidence="7">
    <location>
        <begin position="139"/>
        <end position="267"/>
    </location>
</feature>
<sequence>MPKASKRKKEKKADFQKTKLKLGKGKQTANNATDVSFKAKTIALPQQSINADKSGKLVNSRNLTVTDLALQLRHYSAGVRREAVGGIREILTLHSSLMISDAASLIPELSRCIGDEDATVRKQLHSLLAWMLPQIPAQLLGPYNNTLLLFTTSALSHIYPEVRLDAIKVLDLCLDILPHVATAGWENAVFKMATAVSSASIATAASSVSNAAGPSNASHQPHGERIMNCFFNLVGITQRSTAAASITATDLAPGAKLLILKSLRTFLSHALPITSGDDIEDINNSELRCPTWFFRSAFPSFAEFEYFQKLLGRHTDSSHSRSVSVQRSTNQNANVTAVKAMETSYGDWTCSDWAASSLMDLDTTSGKSLSHIDLFNSLQAAMASAPPLDKAAIGAVSGKQTRSAALSLYTLLDPVLLASFLDTAPSAFQPDLDLSQQLRGQNVGLSTHSQLVFEIIQLLLALWRGSSSPSAQARTSLANMLGHVSIYFPFSHHTSSGGLSVKAKSAVVQMDLAYAELAALLALNNSAKPQKSKSRFDAEVQIASVSAFIAELLSVPVTESGTVSLGSAGASASNVLDPDTFRALLPTLWFLLGTDRETLLDSLLATYHAHATQHRVKPVLFEFLARAFSLSKLRAQTPFTAAESERILDSLLSTLPRSLFEAALSNSSHNFAGIQLEFLHFLLSLPSPPTTLVYDQLGPFYWIKHPIKKTSAPGPYCKLPQRLRKVALDIISLLQGRSDKLDKTLHAALQRAQTTK</sequence>
<comment type="subunit">
    <text evidence="5">Component of the RIX1 complex.</text>
</comment>
<evidence type="ECO:0000256" key="6">
    <source>
        <dbReference type="SAM" id="MobiDB-lite"/>
    </source>
</evidence>
<dbReference type="GO" id="GO:0120330">
    <property type="term" value="C:rixosome complex"/>
    <property type="evidence" value="ECO:0007669"/>
    <property type="project" value="UniProtKB-UniRule"/>
</dbReference>
<comment type="subcellular location">
    <subcellularLocation>
        <location evidence="2 5">Nucleus</location>
    </subcellularLocation>
</comment>
<keyword evidence="4 5" id="KW-0539">Nucleus</keyword>
<dbReference type="Gene3D" id="1.25.10.10">
    <property type="entry name" value="Leucine-rich Repeat Variant"/>
    <property type="match status" value="1"/>
</dbReference>
<evidence type="ECO:0000256" key="1">
    <source>
        <dbReference type="ARBA" id="ARBA00002355"/>
    </source>
</evidence>
<dbReference type="EMBL" id="OOIN01000020">
    <property type="protein sequence ID" value="SPO27795.1"/>
    <property type="molecule type" value="Genomic_DNA"/>
</dbReference>
<keyword evidence="5" id="KW-0690">Ribosome biogenesis</keyword>
<comment type="function">
    <text evidence="1 5">Component of the RIX1 complex required for processing of ITS2 sequences from 35S pre-rRNA.</text>
</comment>
<evidence type="ECO:0000256" key="5">
    <source>
        <dbReference type="RuleBase" id="RU368021"/>
    </source>
</evidence>
<dbReference type="InterPro" id="IPR024679">
    <property type="entry name" value="Ipi1_N"/>
</dbReference>
<proteinExistence type="inferred from homology"/>
<dbReference type="SUPFAM" id="SSF48371">
    <property type="entry name" value="ARM repeat"/>
    <property type="match status" value="1"/>
</dbReference>
<evidence type="ECO:0000313" key="9">
    <source>
        <dbReference type="Proteomes" id="UP000324022"/>
    </source>
</evidence>
<gene>
    <name evidence="8" type="ORF">UTRI_04938</name>
</gene>
<organism evidence="8 9">
    <name type="scientific">Ustilago trichophora</name>
    <dbReference type="NCBI Taxonomy" id="86804"/>
    <lineage>
        <taxon>Eukaryota</taxon>
        <taxon>Fungi</taxon>
        <taxon>Dikarya</taxon>
        <taxon>Basidiomycota</taxon>
        <taxon>Ustilaginomycotina</taxon>
        <taxon>Ustilaginomycetes</taxon>
        <taxon>Ustilaginales</taxon>
        <taxon>Ustilaginaceae</taxon>
        <taxon>Ustilago</taxon>
    </lineage>
</organism>
<dbReference type="InterPro" id="IPR011989">
    <property type="entry name" value="ARM-like"/>
</dbReference>
<dbReference type="GO" id="GO:0006364">
    <property type="term" value="P:rRNA processing"/>
    <property type="evidence" value="ECO:0007669"/>
    <property type="project" value="UniProtKB-UniRule"/>
</dbReference>
<dbReference type="PANTHER" id="PTHR16056">
    <property type="entry name" value="REGULATOR OF MICROTUBULE DYNAMICS PROTEIN"/>
    <property type="match status" value="1"/>
</dbReference>
<dbReference type="Pfam" id="PF12333">
    <property type="entry name" value="Ipi1_N"/>
    <property type="match status" value="1"/>
</dbReference>
<keyword evidence="9" id="KW-1185">Reference proteome</keyword>
<reference evidence="8 9" key="1">
    <citation type="submission" date="2018-03" db="EMBL/GenBank/DDBJ databases">
        <authorList>
            <person name="Guldener U."/>
        </authorList>
    </citation>
    <scope>NUCLEOTIDE SEQUENCE [LARGE SCALE GENOMIC DNA]</scope>
    <source>
        <strain evidence="8 9">NBRC100155</strain>
    </source>
</reference>
<dbReference type="AlphaFoldDB" id="A0A5C3ECL7"/>
<dbReference type="Proteomes" id="UP000324022">
    <property type="component" value="Unassembled WGS sequence"/>
</dbReference>
<dbReference type="InterPro" id="IPR016024">
    <property type="entry name" value="ARM-type_fold"/>
</dbReference>
<evidence type="ECO:0000313" key="8">
    <source>
        <dbReference type="EMBL" id="SPO27795.1"/>
    </source>
</evidence>
<feature type="region of interest" description="Disordered" evidence="6">
    <location>
        <begin position="1"/>
        <end position="27"/>
    </location>
</feature>
<protein>
    <recommendedName>
        <fullName evidence="5">Pre-rRNA-processing protein</fullName>
    </recommendedName>
</protein>
<evidence type="ECO:0000256" key="3">
    <source>
        <dbReference type="ARBA" id="ARBA00006427"/>
    </source>
</evidence>
<evidence type="ECO:0000256" key="4">
    <source>
        <dbReference type="ARBA" id="ARBA00023242"/>
    </source>
</evidence>